<reference evidence="2" key="1">
    <citation type="journal article" date="2011" name="Nat. Biotechnol.">
        <title>Genome sequencing and comparison of two nonhuman primate animal models, the cynomolgus and Chinese rhesus macaques.</title>
        <authorList>
            <person name="Yan G."/>
            <person name="Zhang G."/>
            <person name="Fang X."/>
            <person name="Zhang Y."/>
            <person name="Li C."/>
            <person name="Ling F."/>
            <person name="Cooper D.N."/>
            <person name="Li Q."/>
            <person name="Li Y."/>
            <person name="van Gool A.J."/>
            <person name="Du H."/>
            <person name="Chen J."/>
            <person name="Chen R."/>
            <person name="Zhang P."/>
            <person name="Huang Z."/>
            <person name="Thompson J.R."/>
            <person name="Meng Y."/>
            <person name="Bai Y."/>
            <person name="Wang J."/>
            <person name="Zhuo M."/>
            <person name="Wang T."/>
            <person name="Huang Y."/>
            <person name="Wei L."/>
            <person name="Li J."/>
            <person name="Wang Z."/>
            <person name="Hu H."/>
            <person name="Yang P."/>
            <person name="Le L."/>
            <person name="Stenson P.D."/>
            <person name="Li B."/>
            <person name="Liu X."/>
            <person name="Ball E.V."/>
            <person name="An N."/>
            <person name="Huang Q."/>
            <person name="Zhang Y."/>
            <person name="Fan W."/>
            <person name="Zhang X."/>
            <person name="Li Y."/>
            <person name="Wang W."/>
            <person name="Katze M.G."/>
            <person name="Su B."/>
            <person name="Nielsen R."/>
            <person name="Yang H."/>
            <person name="Wang J."/>
            <person name="Wang X."/>
            <person name="Wang J."/>
        </authorList>
    </citation>
    <scope>NUCLEOTIDE SEQUENCE [LARGE SCALE GENOMIC DNA]</scope>
    <source>
        <strain evidence="2">CR-5</strain>
    </source>
</reference>
<dbReference type="Proteomes" id="UP000013456">
    <property type="component" value="Chromosome 1"/>
</dbReference>
<protein>
    <submittedName>
        <fullName evidence="2">Uncharacterized protein</fullName>
    </submittedName>
</protein>
<evidence type="ECO:0000256" key="1">
    <source>
        <dbReference type="SAM" id="MobiDB-lite"/>
    </source>
</evidence>
<feature type="compositionally biased region" description="Polar residues" evidence="1">
    <location>
        <begin position="19"/>
        <end position="30"/>
    </location>
</feature>
<proteinExistence type="predicted"/>
<evidence type="ECO:0000313" key="2">
    <source>
        <dbReference type="EMBL" id="EHH14213.1"/>
    </source>
</evidence>
<gene>
    <name evidence="2" type="ORF">EGK_00091</name>
</gene>
<sequence>MGKLSPGPQVQPGGAGEQRSGQPVSLSPEFTSGDGGRYAEKILQPAGVAQLTSGQGCTAVCLPGLQQGHACSEAQVCPHPACLCVAQQLQTHAHDTHSTDRPSHGHRDNGADRMCTALQGRCATQTQGLRAPAPHRPRHT</sequence>
<dbReference type="AlphaFoldDB" id="G7MG74"/>
<accession>G7MG74</accession>
<feature type="region of interest" description="Disordered" evidence="1">
    <location>
        <begin position="1"/>
        <end position="38"/>
    </location>
</feature>
<organism evidence="2">
    <name type="scientific">Macaca mulatta</name>
    <name type="common">Rhesus macaque</name>
    <dbReference type="NCBI Taxonomy" id="9544"/>
    <lineage>
        <taxon>Eukaryota</taxon>
        <taxon>Metazoa</taxon>
        <taxon>Chordata</taxon>
        <taxon>Craniata</taxon>
        <taxon>Vertebrata</taxon>
        <taxon>Euteleostomi</taxon>
        <taxon>Mammalia</taxon>
        <taxon>Eutheria</taxon>
        <taxon>Euarchontoglires</taxon>
        <taxon>Primates</taxon>
        <taxon>Haplorrhini</taxon>
        <taxon>Catarrhini</taxon>
        <taxon>Cercopithecidae</taxon>
        <taxon>Cercopithecinae</taxon>
        <taxon>Macaca</taxon>
    </lineage>
</organism>
<dbReference type="EMBL" id="CM001253">
    <property type="protein sequence ID" value="EHH14213.1"/>
    <property type="molecule type" value="Genomic_DNA"/>
</dbReference>
<name>G7MG74_MACMU</name>